<dbReference type="InterPro" id="IPR036397">
    <property type="entry name" value="RNaseH_sf"/>
</dbReference>
<organism evidence="2">
    <name type="scientific">Pectobacterium carotovorum</name>
    <name type="common">Erwinia carotovora</name>
    <dbReference type="NCBI Taxonomy" id="554"/>
    <lineage>
        <taxon>Bacteria</taxon>
        <taxon>Pseudomonadati</taxon>
        <taxon>Pseudomonadota</taxon>
        <taxon>Gammaproteobacteria</taxon>
        <taxon>Enterobacterales</taxon>
        <taxon>Pectobacteriaceae</taxon>
        <taxon>Pectobacterium</taxon>
    </lineage>
</organism>
<dbReference type="EMBL" id="KT351733">
    <property type="protein sequence ID" value="ALG88430.1"/>
    <property type="molecule type" value="Genomic_DNA"/>
</dbReference>
<protein>
    <submittedName>
        <fullName evidence="2">Transposase OrfB</fullName>
    </submittedName>
</protein>
<reference evidence="2" key="1">
    <citation type="journal article" date="2015" name="Environ. Microbiol.">
        <title>Plasmids from the gut microbiome of cabbage root fly larvae encode SaxA that catalyses the conversion of the plant toxin 2-phenylethyl isothiocyanate.</title>
        <authorList>
            <person name="Welte C.U."/>
            <person name="de Graaf R.M."/>
            <person name="van den Bosch T.J."/>
            <person name="Op den Camp H.J."/>
            <person name="van Dam N.M."/>
            <person name="Jetten M.S."/>
        </authorList>
    </citation>
    <scope>NUCLEOTIDE SEQUENCE</scope>
    <source>
        <plasmid evidence="2">Drgb2</plasmid>
    </source>
</reference>
<reference evidence="2" key="2">
    <citation type="submission" date="2015-07" db="EMBL/GenBank/DDBJ databases">
        <authorList>
            <person name="Welte C."/>
            <person name="de Graaf R."/>
            <person name="van den Bosch T.J.M."/>
            <person name="Op den Camp H."/>
            <person name="van Dam N."/>
            <person name="Jetten M."/>
        </authorList>
    </citation>
    <scope>NUCLEOTIDE SEQUENCE</scope>
    <source>
        <plasmid evidence="2">Drgb2</plasmid>
    </source>
</reference>
<dbReference type="InterPro" id="IPR001584">
    <property type="entry name" value="Integrase_cat-core"/>
</dbReference>
<keyword evidence="2" id="KW-0614">Plasmid</keyword>
<dbReference type="GO" id="GO:0015074">
    <property type="term" value="P:DNA integration"/>
    <property type="evidence" value="ECO:0007669"/>
    <property type="project" value="InterPro"/>
</dbReference>
<dbReference type="InterPro" id="IPR025948">
    <property type="entry name" value="HTH-like_dom"/>
</dbReference>
<dbReference type="InterPro" id="IPR050900">
    <property type="entry name" value="Transposase_IS3/IS150/IS904"/>
</dbReference>
<dbReference type="InterPro" id="IPR048020">
    <property type="entry name" value="Transpos_IS3"/>
</dbReference>
<dbReference type="NCBIfam" id="NF033516">
    <property type="entry name" value="transpos_IS3"/>
    <property type="match status" value="1"/>
</dbReference>
<evidence type="ECO:0000259" key="1">
    <source>
        <dbReference type="PROSITE" id="PS50994"/>
    </source>
</evidence>
<dbReference type="GO" id="GO:0003676">
    <property type="term" value="F:nucleic acid binding"/>
    <property type="evidence" value="ECO:0007669"/>
    <property type="project" value="InterPro"/>
</dbReference>
<dbReference type="Pfam" id="PF13276">
    <property type="entry name" value="HTH_21"/>
    <property type="match status" value="1"/>
</dbReference>
<geneLocation type="plasmid" evidence="2">
    <name>Drgb2</name>
</geneLocation>
<name>A0A0N9MZK3_PECCA</name>
<dbReference type="InterPro" id="IPR012337">
    <property type="entry name" value="RNaseH-like_sf"/>
</dbReference>
<proteinExistence type="predicted"/>
<dbReference type="PANTHER" id="PTHR46889">
    <property type="entry name" value="TRANSPOSASE INSF FOR INSERTION SEQUENCE IS3B-RELATED"/>
    <property type="match status" value="1"/>
</dbReference>
<accession>A0A0N9MZK3</accession>
<dbReference type="AlphaFoldDB" id="A0A0N9MZK3"/>
<dbReference type="Gene3D" id="3.30.420.10">
    <property type="entry name" value="Ribonuclease H-like superfamily/Ribonuclease H"/>
    <property type="match status" value="1"/>
</dbReference>
<sequence>MFSVHRSSYQYWRHRSKVPSAEQIRLRALVREAHESSRGSAGARTIADIVSNTKQVPLTRYRATKLMKLLGLVSCQTPNHRYKKATQEHVAIPNHLGCQFAVTKPNQVWLGDVTYIWSGNRWMYFAVVMDLFARKPIGWAMSFSPDSQLTGKALSMAFESRGKPINILFHSDQGSHYTSR</sequence>
<dbReference type="Pfam" id="PF00665">
    <property type="entry name" value="rve"/>
    <property type="match status" value="1"/>
</dbReference>
<feature type="domain" description="Integrase catalytic" evidence="1">
    <location>
        <begin position="101"/>
        <end position="180"/>
    </location>
</feature>
<dbReference type="SUPFAM" id="SSF53098">
    <property type="entry name" value="Ribonuclease H-like"/>
    <property type="match status" value="1"/>
</dbReference>
<dbReference type="PANTHER" id="PTHR46889:SF4">
    <property type="entry name" value="TRANSPOSASE INSO FOR INSERTION SEQUENCE ELEMENT IS911B-RELATED"/>
    <property type="match status" value="1"/>
</dbReference>
<dbReference type="PROSITE" id="PS50994">
    <property type="entry name" value="INTEGRASE"/>
    <property type="match status" value="1"/>
</dbReference>
<evidence type="ECO:0000313" key="2">
    <source>
        <dbReference type="EMBL" id="ALG88430.1"/>
    </source>
</evidence>